<evidence type="ECO:0000259" key="4">
    <source>
        <dbReference type="Pfam" id="PF13193"/>
    </source>
</evidence>
<name>A0A7W7B1P3_9SPHN</name>
<dbReference type="RefSeq" id="WP_243451811.1">
    <property type="nucleotide sequence ID" value="NZ_JACHNZ010000021.1"/>
</dbReference>
<sequence>MVADAPIYTMCAMLRASAARFADAPALIFPDRKLSYRQLNESARNWAKTFIAMGVKPGDHVGILLTTRPEFVELLFGIVMAGGVAVPVNARYQASELSYLVRDADLVLLVTTGRVADGLNFAERLMAALPSLKDAADPQALSLEDAPKLRSVICLDPPCEARLLLAETALAKGASISDADVDARIDAVKPGDIGMILYTSGTTANPKGAMIAHRAQVANSRNLGVRYEAAENDRVWSPLPIFHIAGILPMVMILDLGGAYMTVPHFDAGTALEMLGREQATIAYPSFVTIMQDLISHPTFKDTDLSSLRVMNSNFAVQPKWIKEAVTAAMPHTIQVGTYGLTEAAGTVTTSRLSDTYEQRTGRCGVPLDEWEVRIVDMESGADCGLDEQGEIVLRGPNMLRGYYNAPDKTAEAIRDGWFHTGDIGAFNADGQIMFHGRTKDMLKVGGENVAAAEIEAMLQSHPAVKLAQVVGIPHDRYVEVPAAFVEFSEGMTASEAELIQHCRGQLASFKLPRHVRPVSAWPMSTSKIQKFKLRQQLIAELGEGEAA</sequence>
<evidence type="ECO:0000313" key="5">
    <source>
        <dbReference type="EMBL" id="MBB4632394.1"/>
    </source>
</evidence>
<dbReference type="InterPro" id="IPR045851">
    <property type="entry name" value="AMP-bd_C_sf"/>
</dbReference>
<evidence type="ECO:0000256" key="1">
    <source>
        <dbReference type="ARBA" id="ARBA00006432"/>
    </source>
</evidence>
<dbReference type="Gene3D" id="3.30.300.30">
    <property type="match status" value="1"/>
</dbReference>
<gene>
    <name evidence="5" type="ORF">GGQ98_002019</name>
</gene>
<proteinExistence type="inferred from homology"/>
<evidence type="ECO:0000256" key="2">
    <source>
        <dbReference type="ARBA" id="ARBA00022598"/>
    </source>
</evidence>
<comment type="caution">
    <text evidence="5">The sequence shown here is derived from an EMBL/GenBank/DDBJ whole genome shotgun (WGS) entry which is preliminary data.</text>
</comment>
<dbReference type="SUPFAM" id="SSF56801">
    <property type="entry name" value="Acetyl-CoA synthetase-like"/>
    <property type="match status" value="1"/>
</dbReference>
<reference evidence="5 6" key="1">
    <citation type="submission" date="2020-08" db="EMBL/GenBank/DDBJ databases">
        <title>Genomic Encyclopedia of Type Strains, Phase IV (KMG-IV): sequencing the most valuable type-strain genomes for metagenomic binning, comparative biology and taxonomic classification.</title>
        <authorList>
            <person name="Goeker M."/>
        </authorList>
    </citation>
    <scope>NUCLEOTIDE SEQUENCE [LARGE SCALE GENOMIC DNA]</scope>
    <source>
        <strain evidence="5 6">DSM 17328</strain>
    </source>
</reference>
<organism evidence="5 6">
    <name type="scientific">Sphingosinicella soli</name>
    <dbReference type="NCBI Taxonomy" id="333708"/>
    <lineage>
        <taxon>Bacteria</taxon>
        <taxon>Pseudomonadati</taxon>
        <taxon>Pseudomonadota</taxon>
        <taxon>Alphaproteobacteria</taxon>
        <taxon>Sphingomonadales</taxon>
        <taxon>Sphingosinicellaceae</taxon>
        <taxon>Sphingosinicella</taxon>
    </lineage>
</organism>
<feature type="domain" description="AMP-binding enzyme C-terminal" evidence="4">
    <location>
        <begin position="454"/>
        <end position="527"/>
    </location>
</feature>
<dbReference type="InterPro" id="IPR000873">
    <property type="entry name" value="AMP-dep_synth/lig_dom"/>
</dbReference>
<keyword evidence="6" id="KW-1185">Reference proteome</keyword>
<evidence type="ECO:0000313" key="6">
    <source>
        <dbReference type="Proteomes" id="UP000566324"/>
    </source>
</evidence>
<dbReference type="InterPro" id="IPR025110">
    <property type="entry name" value="AMP-bd_C"/>
</dbReference>
<dbReference type="GO" id="GO:0031956">
    <property type="term" value="F:medium-chain fatty acid-CoA ligase activity"/>
    <property type="evidence" value="ECO:0007669"/>
    <property type="project" value="TreeGrafter"/>
</dbReference>
<dbReference type="InterPro" id="IPR042099">
    <property type="entry name" value="ANL_N_sf"/>
</dbReference>
<dbReference type="Pfam" id="PF00501">
    <property type="entry name" value="AMP-binding"/>
    <property type="match status" value="1"/>
</dbReference>
<dbReference type="Pfam" id="PF13193">
    <property type="entry name" value="AMP-binding_C"/>
    <property type="match status" value="1"/>
</dbReference>
<dbReference type="PANTHER" id="PTHR43201">
    <property type="entry name" value="ACYL-COA SYNTHETASE"/>
    <property type="match status" value="1"/>
</dbReference>
<protein>
    <submittedName>
        <fullName evidence="5">Fatty-acyl-CoA synthase/long-chain acyl-CoA synthetase</fullName>
        <ecNumber evidence="5">6.2.1.-</ecNumber>
        <ecNumber evidence="5">6.2.1.3</ecNumber>
    </submittedName>
</protein>
<dbReference type="PANTHER" id="PTHR43201:SF5">
    <property type="entry name" value="MEDIUM-CHAIN ACYL-COA LIGASE ACSF2, MITOCHONDRIAL"/>
    <property type="match status" value="1"/>
</dbReference>
<dbReference type="GO" id="GO:0004467">
    <property type="term" value="F:long-chain fatty acid-CoA ligase activity"/>
    <property type="evidence" value="ECO:0007669"/>
    <property type="project" value="UniProtKB-EC"/>
</dbReference>
<accession>A0A7W7B1P3</accession>
<dbReference type="EC" id="6.2.1.3" evidence="5"/>
<dbReference type="EC" id="6.2.1.-" evidence="5"/>
<dbReference type="Gene3D" id="3.40.50.12780">
    <property type="entry name" value="N-terminal domain of ligase-like"/>
    <property type="match status" value="1"/>
</dbReference>
<dbReference type="AlphaFoldDB" id="A0A7W7B1P3"/>
<dbReference type="EMBL" id="JACHNZ010000021">
    <property type="protein sequence ID" value="MBB4632394.1"/>
    <property type="molecule type" value="Genomic_DNA"/>
</dbReference>
<comment type="similarity">
    <text evidence="1">Belongs to the ATP-dependent AMP-binding enzyme family.</text>
</comment>
<keyword evidence="2 5" id="KW-0436">Ligase</keyword>
<dbReference type="Proteomes" id="UP000566324">
    <property type="component" value="Unassembled WGS sequence"/>
</dbReference>
<evidence type="ECO:0000259" key="3">
    <source>
        <dbReference type="Pfam" id="PF00501"/>
    </source>
</evidence>
<feature type="domain" description="AMP-dependent synthetase/ligase" evidence="3">
    <location>
        <begin position="15"/>
        <end position="404"/>
    </location>
</feature>